<keyword evidence="4 9" id="KW-0547">Nucleotide-binding</keyword>
<dbReference type="InterPro" id="IPR017441">
    <property type="entry name" value="Protein_kinase_ATP_BS"/>
</dbReference>
<evidence type="ECO:0000256" key="1">
    <source>
        <dbReference type="ARBA" id="ARBA00012513"/>
    </source>
</evidence>
<dbReference type="GO" id="GO:0050684">
    <property type="term" value="P:regulation of mRNA processing"/>
    <property type="evidence" value="ECO:0007669"/>
    <property type="project" value="TreeGrafter"/>
</dbReference>
<feature type="domain" description="Protein kinase" evidence="10">
    <location>
        <begin position="75"/>
        <end position="207"/>
    </location>
</feature>
<name>A0A3A3AAA1_9EURO</name>
<dbReference type="STRING" id="2070753.A0A3A3AAA1"/>
<keyword evidence="2" id="KW-0723">Serine/threonine-protein kinase</keyword>
<dbReference type="GO" id="GO:0004674">
    <property type="term" value="F:protein serine/threonine kinase activity"/>
    <property type="evidence" value="ECO:0007669"/>
    <property type="project" value="UniProtKB-KW"/>
</dbReference>
<keyword evidence="6 9" id="KW-0067">ATP-binding</keyword>
<evidence type="ECO:0000256" key="7">
    <source>
        <dbReference type="ARBA" id="ARBA00047899"/>
    </source>
</evidence>
<evidence type="ECO:0000256" key="2">
    <source>
        <dbReference type="ARBA" id="ARBA00022527"/>
    </source>
</evidence>
<dbReference type="GO" id="GO:0005634">
    <property type="term" value="C:nucleus"/>
    <property type="evidence" value="ECO:0007669"/>
    <property type="project" value="TreeGrafter"/>
</dbReference>
<accession>A0A3A3AAA1</accession>
<evidence type="ECO:0000256" key="9">
    <source>
        <dbReference type="PROSITE-ProRule" id="PRU10141"/>
    </source>
</evidence>
<dbReference type="PANTHER" id="PTHR47634">
    <property type="entry name" value="PROTEIN KINASE DOMAIN-CONTAINING PROTEIN-RELATED"/>
    <property type="match status" value="1"/>
</dbReference>
<dbReference type="EMBL" id="MVGC01000012">
    <property type="protein sequence ID" value="RJE26915.1"/>
    <property type="molecule type" value="Genomic_DNA"/>
</dbReference>
<evidence type="ECO:0000256" key="4">
    <source>
        <dbReference type="ARBA" id="ARBA00022741"/>
    </source>
</evidence>
<evidence type="ECO:0000259" key="10">
    <source>
        <dbReference type="PROSITE" id="PS50011"/>
    </source>
</evidence>
<organism evidence="11 12">
    <name type="scientific">Aspergillus sclerotialis</name>
    <dbReference type="NCBI Taxonomy" id="2070753"/>
    <lineage>
        <taxon>Eukaryota</taxon>
        <taxon>Fungi</taxon>
        <taxon>Dikarya</taxon>
        <taxon>Ascomycota</taxon>
        <taxon>Pezizomycotina</taxon>
        <taxon>Eurotiomycetes</taxon>
        <taxon>Eurotiomycetidae</taxon>
        <taxon>Eurotiales</taxon>
        <taxon>Aspergillaceae</taxon>
        <taxon>Aspergillus</taxon>
        <taxon>Aspergillus subgen. Polypaecilum</taxon>
    </lineage>
</organism>
<evidence type="ECO:0000256" key="3">
    <source>
        <dbReference type="ARBA" id="ARBA00022679"/>
    </source>
</evidence>
<comment type="catalytic activity">
    <reaction evidence="8">
        <text>L-seryl-[protein] + ATP = O-phospho-L-seryl-[protein] + ADP + H(+)</text>
        <dbReference type="Rhea" id="RHEA:17989"/>
        <dbReference type="Rhea" id="RHEA-COMP:9863"/>
        <dbReference type="Rhea" id="RHEA-COMP:11604"/>
        <dbReference type="ChEBI" id="CHEBI:15378"/>
        <dbReference type="ChEBI" id="CHEBI:29999"/>
        <dbReference type="ChEBI" id="CHEBI:30616"/>
        <dbReference type="ChEBI" id="CHEBI:83421"/>
        <dbReference type="ChEBI" id="CHEBI:456216"/>
        <dbReference type="EC" id="2.7.11.1"/>
    </reaction>
</comment>
<dbReference type="Gene3D" id="3.30.200.20">
    <property type="entry name" value="Phosphorylase Kinase, domain 1"/>
    <property type="match status" value="1"/>
</dbReference>
<dbReference type="Proteomes" id="UP000266188">
    <property type="component" value="Unassembled WGS sequence"/>
</dbReference>
<gene>
    <name evidence="11" type="ORF">PHISCL_00722</name>
</gene>
<dbReference type="GO" id="GO:0000245">
    <property type="term" value="P:spliceosomal complex assembly"/>
    <property type="evidence" value="ECO:0007669"/>
    <property type="project" value="TreeGrafter"/>
</dbReference>
<dbReference type="SUPFAM" id="SSF56112">
    <property type="entry name" value="Protein kinase-like (PK-like)"/>
    <property type="match status" value="1"/>
</dbReference>
<dbReference type="GO" id="GO:0005737">
    <property type="term" value="C:cytoplasm"/>
    <property type="evidence" value="ECO:0007669"/>
    <property type="project" value="TreeGrafter"/>
</dbReference>
<dbReference type="PROSITE" id="PS50011">
    <property type="entry name" value="PROTEIN_KINASE_DOM"/>
    <property type="match status" value="1"/>
</dbReference>
<dbReference type="InterPro" id="IPR011009">
    <property type="entry name" value="Kinase-like_dom_sf"/>
</dbReference>
<comment type="catalytic activity">
    <reaction evidence="7">
        <text>L-threonyl-[protein] + ATP = O-phospho-L-threonyl-[protein] + ADP + H(+)</text>
        <dbReference type="Rhea" id="RHEA:46608"/>
        <dbReference type="Rhea" id="RHEA-COMP:11060"/>
        <dbReference type="Rhea" id="RHEA-COMP:11605"/>
        <dbReference type="ChEBI" id="CHEBI:15378"/>
        <dbReference type="ChEBI" id="CHEBI:30013"/>
        <dbReference type="ChEBI" id="CHEBI:30616"/>
        <dbReference type="ChEBI" id="CHEBI:61977"/>
        <dbReference type="ChEBI" id="CHEBI:456216"/>
        <dbReference type="EC" id="2.7.11.1"/>
    </reaction>
</comment>
<proteinExistence type="predicted"/>
<dbReference type="AlphaFoldDB" id="A0A3A3AAA1"/>
<dbReference type="PANTHER" id="PTHR47634:SF9">
    <property type="entry name" value="PROTEIN KINASE DOMAIN-CONTAINING PROTEIN-RELATED"/>
    <property type="match status" value="1"/>
</dbReference>
<dbReference type="Pfam" id="PF00069">
    <property type="entry name" value="Pkinase"/>
    <property type="match status" value="1"/>
</dbReference>
<reference evidence="12" key="1">
    <citation type="submission" date="2017-02" db="EMBL/GenBank/DDBJ databases">
        <authorList>
            <person name="Tafer H."/>
            <person name="Lopandic K."/>
        </authorList>
    </citation>
    <scope>NUCLEOTIDE SEQUENCE [LARGE SCALE GENOMIC DNA]</scope>
    <source>
        <strain evidence="12">CBS 366.77</strain>
    </source>
</reference>
<comment type="caution">
    <text evidence="11">The sequence shown here is derived from an EMBL/GenBank/DDBJ whole genome shotgun (WGS) entry which is preliminary data.</text>
</comment>
<evidence type="ECO:0000256" key="8">
    <source>
        <dbReference type="ARBA" id="ARBA00048679"/>
    </source>
</evidence>
<evidence type="ECO:0000313" key="11">
    <source>
        <dbReference type="EMBL" id="RJE26915.1"/>
    </source>
</evidence>
<dbReference type="PROSITE" id="PS00107">
    <property type="entry name" value="PROTEIN_KINASE_ATP"/>
    <property type="match status" value="1"/>
</dbReference>
<keyword evidence="3" id="KW-0808">Transferase</keyword>
<feature type="binding site" evidence="9">
    <location>
        <position position="104"/>
    </location>
    <ligand>
        <name>ATP</name>
        <dbReference type="ChEBI" id="CHEBI:30616"/>
    </ligand>
</feature>
<sequence>MLAANRLLRLAESRNSRSLQLHFISNNTRKAVNQVKPSKVKYEYVDPDEVERLDYYVPGGYHPVQIGDEFHVGRYVIVHKLGFGRSATTWLAEDKQNNRLVALKISKAESAERTIHESQVLTRLGQAKSQLSGKAIVQTLLDSFSFLGPNGSHQCLVLDAARINIDEAKEAAYHRLLHLLPSRAIASQLILGVQFVHSQGIVHGGMS</sequence>
<dbReference type="InterPro" id="IPR000719">
    <property type="entry name" value="Prot_kinase_dom"/>
</dbReference>
<evidence type="ECO:0000313" key="12">
    <source>
        <dbReference type="Proteomes" id="UP000266188"/>
    </source>
</evidence>
<dbReference type="Gene3D" id="1.10.510.10">
    <property type="entry name" value="Transferase(Phosphotransferase) domain 1"/>
    <property type="match status" value="1"/>
</dbReference>
<protein>
    <recommendedName>
        <fullName evidence="1">non-specific serine/threonine protein kinase</fullName>
        <ecNumber evidence="1">2.7.11.1</ecNumber>
    </recommendedName>
</protein>
<dbReference type="InterPro" id="IPR051334">
    <property type="entry name" value="SRPK"/>
</dbReference>
<keyword evidence="5 11" id="KW-0418">Kinase</keyword>
<keyword evidence="12" id="KW-1185">Reference proteome</keyword>
<evidence type="ECO:0000256" key="5">
    <source>
        <dbReference type="ARBA" id="ARBA00022777"/>
    </source>
</evidence>
<dbReference type="EC" id="2.7.11.1" evidence="1"/>
<dbReference type="GO" id="GO:0005524">
    <property type="term" value="F:ATP binding"/>
    <property type="evidence" value="ECO:0007669"/>
    <property type="project" value="UniProtKB-UniRule"/>
</dbReference>
<dbReference type="OrthoDB" id="5979581at2759"/>
<evidence type="ECO:0000256" key="6">
    <source>
        <dbReference type="ARBA" id="ARBA00022840"/>
    </source>
</evidence>